<dbReference type="RefSeq" id="YP_010097651.1">
    <property type="nucleotide sequence ID" value="NC_055760.1"/>
</dbReference>
<dbReference type="EMBL" id="MH616963">
    <property type="protein sequence ID" value="AXH74496.1"/>
    <property type="molecule type" value="Genomic_DNA"/>
</dbReference>
<accession>A0A345MSZ6</accession>
<dbReference type="Proteomes" id="UP000257554">
    <property type="component" value="Segment"/>
</dbReference>
<proteinExistence type="predicted"/>
<evidence type="ECO:0000313" key="2">
    <source>
        <dbReference type="Proteomes" id="UP000257554"/>
    </source>
</evidence>
<sequence>MTVEEAIKTIIQQNKKLLGLITDAIGEGDIKHDELEALVKTNKTEISKLKSIIDAFGLENTSIAQNNDLLTLRMVLKSGSRYESIYRIKESIVALGDNYKSLYDLANTVKSFIESTDTADKTINTWKEIENFLAGVEDSDSFLTIINNVSQEVTNLSDRVDDEIELLRTDIDTLISDRLDALKVKDVDGISIVKDEDGVIKVHLSSSQNGTQVTEPFYDANYGAIRTFFLLDKQNAITADNKNYVYNGFRDIDHNAINLVQEKALAKHLDEVNADIQSNTDQITVLSGQLLILTTGAKVTGGCSPGTIYKATQTNVTITGTFSASDANLIPKKMILLFGSKEIASSENSKTVRFVESVNMTTNNRTYSVRAEVDPNNTGSITVLTANCSFNARYPIYYGFGNSADEVLTSGTKVGATTTASRTYTATNNKTVDCYFYILVPTDIGTPTKFSMGGAPANMNTTSETLNGVAYKVIRSGGIYAPGAKVEIAAS</sequence>
<keyword evidence="2" id="KW-1185">Reference proteome</keyword>
<name>A0A345MSZ6_9CAUD</name>
<evidence type="ECO:0000313" key="1">
    <source>
        <dbReference type="EMBL" id="AXH74496.1"/>
    </source>
</evidence>
<organism evidence="1 2">
    <name type="scientific">crAssphage sp. isolate ctbg_1</name>
    <dbReference type="NCBI Taxonomy" id="2989854"/>
    <lineage>
        <taxon>Viruses</taxon>
        <taxon>Duplodnaviria</taxon>
        <taxon>Heunggongvirae</taxon>
        <taxon>Uroviricota</taxon>
        <taxon>Caudoviricetes</taxon>
        <taxon>Crassvirales</taxon>
        <taxon>Intestiviridae</taxon>
        <taxon>Crudevirinae</taxon>
        <taxon>Whopevirus</taxon>
        <taxon>Whopevirus animalis</taxon>
    </lineage>
</organism>
<protein>
    <submittedName>
        <fullName evidence="1">Uncharacterized protein</fullName>
    </submittedName>
</protein>
<reference evidence="1 2" key="1">
    <citation type="submission" date="2018-07" db="EMBL/GenBank/DDBJ databases">
        <title>Uncovering a Universe of Circular DNA Viruses in Animal Metagenomes.</title>
        <authorList>
            <person name="Tisza M."/>
            <person name="Buck C."/>
            <person name="Pastrana D."/>
            <person name="Welch N."/>
            <person name="Peretti A."/>
        </authorList>
    </citation>
    <scope>NUCLEOTIDE SEQUENCE [LARGE SCALE GENOMIC DNA]</scope>
    <source>
        <strain evidence="1">Ctbg_1</strain>
    </source>
</reference>
<dbReference type="GeneID" id="76971842"/>